<dbReference type="PANTHER" id="PTHR30027">
    <property type="entry name" value="RIBOSOMAL RNA SMALL SUBUNIT METHYLTRANSFERASE E"/>
    <property type="match status" value="1"/>
</dbReference>
<proteinExistence type="inferred from homology"/>
<feature type="domain" description="Ribosomal RNA small subunit methyltransferase E methyltransferase" evidence="11">
    <location>
        <begin position="82"/>
        <end position="237"/>
    </location>
</feature>
<keyword evidence="3 10" id="KW-0963">Cytoplasm</keyword>
<feature type="domain" description="Ribosomal RNA small subunit methyltransferase E PUA-like" evidence="12">
    <location>
        <begin position="26"/>
        <end position="69"/>
    </location>
</feature>
<accession>A0ABN6RT43</accession>
<comment type="catalytic activity">
    <reaction evidence="9 10">
        <text>uridine(1498) in 16S rRNA + S-adenosyl-L-methionine = N(3)-methyluridine(1498) in 16S rRNA + S-adenosyl-L-homocysteine + H(+)</text>
        <dbReference type="Rhea" id="RHEA:42920"/>
        <dbReference type="Rhea" id="RHEA-COMP:10283"/>
        <dbReference type="Rhea" id="RHEA-COMP:10284"/>
        <dbReference type="ChEBI" id="CHEBI:15378"/>
        <dbReference type="ChEBI" id="CHEBI:57856"/>
        <dbReference type="ChEBI" id="CHEBI:59789"/>
        <dbReference type="ChEBI" id="CHEBI:65315"/>
        <dbReference type="ChEBI" id="CHEBI:74502"/>
        <dbReference type="EC" id="2.1.1.193"/>
    </reaction>
</comment>
<evidence type="ECO:0000256" key="2">
    <source>
        <dbReference type="ARBA" id="ARBA00005528"/>
    </source>
</evidence>
<dbReference type="InterPro" id="IPR029028">
    <property type="entry name" value="Alpha/beta_knot_MTases"/>
</dbReference>
<evidence type="ECO:0000256" key="8">
    <source>
        <dbReference type="ARBA" id="ARBA00025699"/>
    </source>
</evidence>
<dbReference type="EMBL" id="AP026708">
    <property type="protein sequence ID" value="BDQ32692.1"/>
    <property type="molecule type" value="Genomic_DNA"/>
</dbReference>
<sequence>MTRLNSFYLAPDQWPVAPGDAVALVGPEARHMTTVLRTEKGREVRLFDGMGRTGLFTVIEIKKTRALLETVSLDEIPAPTSGVTLAIGWSKSKRRTYLFEKTVELKGAGLIFWQATRSQGRVPAEPKETWLEKCIQAAKQCGNPHLPVLETIPAGIPGLIERGAGFDHCYLAWESDEVSTPLTPSMLSKGRTLVVVGPEGGFDRQEAVKLVESGFEPVTLGESVLRWETAATYCLSLAFFSGQETS</sequence>
<evidence type="ECO:0000313" key="13">
    <source>
        <dbReference type="EMBL" id="BDQ32692.1"/>
    </source>
</evidence>
<dbReference type="RefSeq" id="WP_264982757.1">
    <property type="nucleotide sequence ID" value="NZ_AP026708.1"/>
</dbReference>
<dbReference type="CDD" id="cd18084">
    <property type="entry name" value="RsmE-like"/>
    <property type="match status" value="1"/>
</dbReference>
<keyword evidence="5 10" id="KW-0489">Methyltransferase</keyword>
<dbReference type="NCBIfam" id="TIGR00046">
    <property type="entry name" value="RsmE family RNA methyltransferase"/>
    <property type="match status" value="1"/>
</dbReference>
<dbReference type="Gene3D" id="3.40.1280.10">
    <property type="match status" value="1"/>
</dbReference>
<dbReference type="GO" id="GO:0008168">
    <property type="term" value="F:methyltransferase activity"/>
    <property type="evidence" value="ECO:0007669"/>
    <property type="project" value="UniProtKB-KW"/>
</dbReference>
<keyword evidence="6 10" id="KW-0808">Transferase</keyword>
<dbReference type="InterPro" id="IPR015947">
    <property type="entry name" value="PUA-like_sf"/>
</dbReference>
<dbReference type="EC" id="2.1.1.193" evidence="10"/>
<keyword evidence="7 10" id="KW-0949">S-adenosyl-L-methionine</keyword>
<evidence type="ECO:0000256" key="9">
    <source>
        <dbReference type="ARBA" id="ARBA00047944"/>
    </source>
</evidence>
<comment type="similarity">
    <text evidence="2 10">Belongs to the RNA methyltransferase RsmE family.</text>
</comment>
<evidence type="ECO:0000256" key="6">
    <source>
        <dbReference type="ARBA" id="ARBA00022679"/>
    </source>
</evidence>
<dbReference type="InterPro" id="IPR046887">
    <property type="entry name" value="RsmE_PUA-like"/>
</dbReference>
<keyword evidence="4 10" id="KW-0698">rRNA processing</keyword>
<comment type="function">
    <text evidence="8 10">Specifically methylates the N3 position of the uracil ring of uridine 1498 (m3U1498) in 16S rRNA. Acts on the fully assembled 30S ribosomal subunit.</text>
</comment>
<protein>
    <recommendedName>
        <fullName evidence="10">Ribosomal RNA small subunit methyltransferase E</fullName>
        <ecNumber evidence="10">2.1.1.193</ecNumber>
    </recommendedName>
</protein>
<dbReference type="PIRSF" id="PIRSF015601">
    <property type="entry name" value="MTase_slr0722"/>
    <property type="match status" value="1"/>
</dbReference>
<dbReference type="GO" id="GO:0032259">
    <property type="term" value="P:methylation"/>
    <property type="evidence" value="ECO:0007669"/>
    <property type="project" value="UniProtKB-KW"/>
</dbReference>
<dbReference type="NCBIfam" id="NF008703">
    <property type="entry name" value="PRK11713.6-2"/>
    <property type="match status" value="1"/>
</dbReference>
<evidence type="ECO:0000313" key="14">
    <source>
        <dbReference type="Proteomes" id="UP001061361"/>
    </source>
</evidence>
<organism evidence="13 14">
    <name type="scientific">Pseudodesulfovibrio portus</name>
    <dbReference type="NCBI Taxonomy" id="231439"/>
    <lineage>
        <taxon>Bacteria</taxon>
        <taxon>Pseudomonadati</taxon>
        <taxon>Thermodesulfobacteriota</taxon>
        <taxon>Desulfovibrionia</taxon>
        <taxon>Desulfovibrionales</taxon>
        <taxon>Desulfovibrionaceae</taxon>
    </lineage>
</organism>
<dbReference type="SUPFAM" id="SSF75217">
    <property type="entry name" value="alpha/beta knot"/>
    <property type="match status" value="1"/>
</dbReference>
<dbReference type="SUPFAM" id="SSF88697">
    <property type="entry name" value="PUA domain-like"/>
    <property type="match status" value="1"/>
</dbReference>
<evidence type="ECO:0000259" key="11">
    <source>
        <dbReference type="Pfam" id="PF04452"/>
    </source>
</evidence>
<evidence type="ECO:0000256" key="7">
    <source>
        <dbReference type="ARBA" id="ARBA00022691"/>
    </source>
</evidence>
<keyword evidence="14" id="KW-1185">Reference proteome</keyword>
<reference evidence="13" key="1">
    <citation type="submission" date="2022-08" db="EMBL/GenBank/DDBJ databases">
        <title>Genome Sequence of the sulphate-reducing bacterium, Pseudodesulfovibrio portus JCM14722.</title>
        <authorList>
            <person name="Kondo R."/>
            <person name="Kataoka T."/>
        </authorList>
    </citation>
    <scope>NUCLEOTIDE SEQUENCE</scope>
    <source>
        <strain evidence="13">JCM 14722</strain>
    </source>
</reference>
<evidence type="ECO:0000259" key="12">
    <source>
        <dbReference type="Pfam" id="PF20260"/>
    </source>
</evidence>
<dbReference type="PANTHER" id="PTHR30027:SF3">
    <property type="entry name" value="16S RRNA (URACIL(1498)-N(3))-METHYLTRANSFERASE"/>
    <property type="match status" value="1"/>
</dbReference>
<dbReference type="InterPro" id="IPR006700">
    <property type="entry name" value="RsmE"/>
</dbReference>
<evidence type="ECO:0000256" key="1">
    <source>
        <dbReference type="ARBA" id="ARBA00004496"/>
    </source>
</evidence>
<dbReference type="Pfam" id="PF04452">
    <property type="entry name" value="Methyltrans_RNA"/>
    <property type="match status" value="1"/>
</dbReference>
<name>A0ABN6RT43_9BACT</name>
<dbReference type="Pfam" id="PF20260">
    <property type="entry name" value="PUA_4"/>
    <property type="match status" value="1"/>
</dbReference>
<dbReference type="InterPro" id="IPR046886">
    <property type="entry name" value="RsmE_MTase_dom"/>
</dbReference>
<dbReference type="Proteomes" id="UP001061361">
    <property type="component" value="Chromosome"/>
</dbReference>
<evidence type="ECO:0000256" key="4">
    <source>
        <dbReference type="ARBA" id="ARBA00022552"/>
    </source>
</evidence>
<gene>
    <name evidence="13" type="ORF">JCM14722_02340</name>
</gene>
<evidence type="ECO:0000256" key="5">
    <source>
        <dbReference type="ARBA" id="ARBA00022603"/>
    </source>
</evidence>
<dbReference type="InterPro" id="IPR029026">
    <property type="entry name" value="tRNA_m1G_MTases_N"/>
</dbReference>
<evidence type="ECO:0000256" key="10">
    <source>
        <dbReference type="PIRNR" id="PIRNR015601"/>
    </source>
</evidence>
<comment type="subcellular location">
    <subcellularLocation>
        <location evidence="1 10">Cytoplasm</location>
    </subcellularLocation>
</comment>
<evidence type="ECO:0000256" key="3">
    <source>
        <dbReference type="ARBA" id="ARBA00022490"/>
    </source>
</evidence>